<evidence type="ECO:0000256" key="6">
    <source>
        <dbReference type="ARBA" id="ARBA00023163"/>
    </source>
</evidence>
<dbReference type="Pfam" id="PF00010">
    <property type="entry name" value="HLH"/>
    <property type="match status" value="1"/>
</dbReference>
<dbReference type="GO" id="GO:0005634">
    <property type="term" value="C:nucleus"/>
    <property type="evidence" value="ECO:0007669"/>
    <property type="project" value="TreeGrafter"/>
</dbReference>
<feature type="compositionally biased region" description="Basic residues" evidence="8">
    <location>
        <begin position="136"/>
        <end position="145"/>
    </location>
</feature>
<evidence type="ECO:0000259" key="9">
    <source>
        <dbReference type="PROSITE" id="PS50888"/>
    </source>
</evidence>
<keyword evidence="3" id="KW-0524">Neurogenesis</keyword>
<accession>A0A4E0RM62</accession>
<dbReference type="InterPro" id="IPR022575">
    <property type="entry name" value="NeuroD_DUF"/>
</dbReference>
<dbReference type="PROSITE" id="PS50888">
    <property type="entry name" value="BHLH"/>
    <property type="match status" value="1"/>
</dbReference>
<feature type="compositionally biased region" description="Polar residues" evidence="8">
    <location>
        <begin position="49"/>
        <end position="78"/>
    </location>
</feature>
<feature type="region of interest" description="Disordered" evidence="8">
    <location>
        <begin position="256"/>
        <end position="290"/>
    </location>
</feature>
<sequence>MDYLLEPRLIRDTQLPTLNYPMSSYSRSLLYTQTGIQAFPMGHDIMDVESQNGNQNDLANAQRSGLQNETDFTGTSRFSRMDTESRVTSEPMKYKARRGKAIDAEDARQNDVSINQTDGNTRGNSTSLTEPEAKQPKKRGPKKKPLTKEREVRLKNRRVRANARERSRMHGLNHALELLRRHVPTFSESQRLSKIETLRLAKNYIRSLTDLLTRSEPPSHLELAYILTEGLSQNTTNLIATTLQVSPRALIQLQRQNSTDEMKDTRMTWSPCPSLSPSASSSTSRLTKNPSRIPAYTEQFSGASVPQNSSSVDSVSHIHTNSTEDLSMLDTDRMLYNTPYEQTRSSSSMNYNLSTYFSPTPSSTSVIPDTLEHKLYSASYLHANPAPASNLPVSRSSVIPSNFITNTTGSITNPYGIGSNTFLSSTNAIQSSVLNPTSFMNGTIHTGYLPDFAYDGSNSYAYTESFMDPTSGYLPGI</sequence>
<dbReference type="CDD" id="cd11427">
    <property type="entry name" value="bHLH_TS_NeuroD"/>
    <property type="match status" value="1"/>
</dbReference>
<name>A0A4E0RM62_FASHE</name>
<keyword evidence="11" id="KW-1185">Reference proteome</keyword>
<dbReference type="PANTHER" id="PTHR19290">
    <property type="entry name" value="BASIC HELIX-LOOP-HELIX PROTEIN NEUROGENIN-RELATED"/>
    <property type="match status" value="1"/>
</dbReference>
<organism evidence="10 11">
    <name type="scientific">Fasciola hepatica</name>
    <name type="common">Liver fluke</name>
    <dbReference type="NCBI Taxonomy" id="6192"/>
    <lineage>
        <taxon>Eukaryota</taxon>
        <taxon>Metazoa</taxon>
        <taxon>Spiralia</taxon>
        <taxon>Lophotrochozoa</taxon>
        <taxon>Platyhelminthes</taxon>
        <taxon>Trematoda</taxon>
        <taxon>Digenea</taxon>
        <taxon>Plagiorchiida</taxon>
        <taxon>Echinostomata</taxon>
        <taxon>Echinostomatoidea</taxon>
        <taxon>Fasciolidae</taxon>
        <taxon>Fasciola</taxon>
    </lineage>
</organism>
<dbReference type="Proteomes" id="UP000230066">
    <property type="component" value="Unassembled WGS sequence"/>
</dbReference>
<evidence type="ECO:0000313" key="10">
    <source>
        <dbReference type="EMBL" id="THD27811.1"/>
    </source>
</evidence>
<dbReference type="Pfam" id="PF12533">
    <property type="entry name" value="Neuro_bHLH"/>
    <property type="match status" value="1"/>
</dbReference>
<keyword evidence="7" id="KW-0539">Nucleus</keyword>
<evidence type="ECO:0000256" key="2">
    <source>
        <dbReference type="ARBA" id="ARBA00022782"/>
    </source>
</evidence>
<keyword evidence="6" id="KW-0804">Transcription</keyword>
<dbReference type="GO" id="GO:0000981">
    <property type="term" value="F:DNA-binding transcription factor activity, RNA polymerase II-specific"/>
    <property type="evidence" value="ECO:0007669"/>
    <property type="project" value="TreeGrafter"/>
</dbReference>
<dbReference type="EMBL" id="JXXN02000314">
    <property type="protein sequence ID" value="THD27811.1"/>
    <property type="molecule type" value="Genomic_DNA"/>
</dbReference>
<keyword evidence="5" id="KW-0238">DNA-binding</keyword>
<evidence type="ECO:0000256" key="5">
    <source>
        <dbReference type="ARBA" id="ARBA00023125"/>
    </source>
</evidence>
<feature type="domain" description="BHLH" evidence="9">
    <location>
        <begin position="156"/>
        <end position="208"/>
    </location>
</feature>
<comment type="caution">
    <text evidence="10">The sequence shown here is derived from an EMBL/GenBank/DDBJ whole genome shotgun (WGS) entry which is preliminary data.</text>
</comment>
<dbReference type="GO" id="GO:0045944">
    <property type="term" value="P:positive regulation of transcription by RNA polymerase II"/>
    <property type="evidence" value="ECO:0007669"/>
    <property type="project" value="TreeGrafter"/>
</dbReference>
<evidence type="ECO:0000256" key="8">
    <source>
        <dbReference type="SAM" id="MobiDB-lite"/>
    </source>
</evidence>
<dbReference type="GO" id="GO:0070888">
    <property type="term" value="F:E-box binding"/>
    <property type="evidence" value="ECO:0007669"/>
    <property type="project" value="TreeGrafter"/>
</dbReference>
<dbReference type="InterPro" id="IPR036638">
    <property type="entry name" value="HLH_DNA-bd_sf"/>
</dbReference>
<dbReference type="GO" id="GO:0007423">
    <property type="term" value="P:sensory organ development"/>
    <property type="evidence" value="ECO:0007669"/>
    <property type="project" value="TreeGrafter"/>
</dbReference>
<protein>
    <submittedName>
        <fullName evidence="10">Neurogenic differentiation factor</fullName>
    </submittedName>
</protein>
<dbReference type="AlphaFoldDB" id="A0A4E0RM62"/>
<keyword evidence="4" id="KW-0805">Transcription regulation</keyword>
<dbReference type="Gene3D" id="4.10.280.10">
    <property type="entry name" value="Helix-loop-helix DNA-binding domain"/>
    <property type="match status" value="1"/>
</dbReference>
<keyword evidence="1" id="KW-0217">Developmental protein</keyword>
<proteinExistence type="predicted"/>
<dbReference type="SUPFAM" id="SSF47459">
    <property type="entry name" value="HLH, helix-loop-helix DNA-binding domain"/>
    <property type="match status" value="1"/>
</dbReference>
<dbReference type="SMART" id="SM00353">
    <property type="entry name" value="HLH"/>
    <property type="match status" value="1"/>
</dbReference>
<evidence type="ECO:0000256" key="3">
    <source>
        <dbReference type="ARBA" id="ARBA00022902"/>
    </source>
</evidence>
<feature type="compositionally biased region" description="Polar residues" evidence="8">
    <location>
        <begin position="110"/>
        <end position="129"/>
    </location>
</feature>
<feature type="compositionally biased region" description="Basic and acidic residues" evidence="8">
    <location>
        <begin position="100"/>
        <end position="109"/>
    </location>
</feature>
<evidence type="ECO:0000256" key="4">
    <source>
        <dbReference type="ARBA" id="ARBA00023015"/>
    </source>
</evidence>
<evidence type="ECO:0000313" key="11">
    <source>
        <dbReference type="Proteomes" id="UP000230066"/>
    </source>
</evidence>
<evidence type="ECO:0000256" key="7">
    <source>
        <dbReference type="ARBA" id="ARBA00023242"/>
    </source>
</evidence>
<feature type="region of interest" description="Disordered" evidence="8">
    <location>
        <begin position="49"/>
        <end position="149"/>
    </location>
</feature>
<evidence type="ECO:0000256" key="1">
    <source>
        <dbReference type="ARBA" id="ARBA00022473"/>
    </source>
</evidence>
<dbReference type="GO" id="GO:0061564">
    <property type="term" value="P:axon development"/>
    <property type="evidence" value="ECO:0007669"/>
    <property type="project" value="TreeGrafter"/>
</dbReference>
<feature type="compositionally biased region" description="Low complexity" evidence="8">
    <location>
        <begin position="270"/>
        <end position="284"/>
    </location>
</feature>
<dbReference type="InterPro" id="IPR050359">
    <property type="entry name" value="bHLH_transcription_factors"/>
</dbReference>
<dbReference type="GO" id="GO:0046983">
    <property type="term" value="F:protein dimerization activity"/>
    <property type="evidence" value="ECO:0007669"/>
    <property type="project" value="InterPro"/>
</dbReference>
<dbReference type="InterPro" id="IPR011598">
    <property type="entry name" value="bHLH_dom"/>
</dbReference>
<dbReference type="PANTHER" id="PTHR19290:SF134">
    <property type="entry name" value="NEUROGENIC DIFFERENTIATION FACTOR 1"/>
    <property type="match status" value="1"/>
</dbReference>
<keyword evidence="2" id="KW-0221">Differentiation</keyword>
<reference evidence="10" key="1">
    <citation type="submission" date="2019-03" db="EMBL/GenBank/DDBJ databases">
        <title>Improved annotation for the trematode Fasciola hepatica.</title>
        <authorList>
            <person name="Choi Y.-J."/>
            <person name="Martin J."/>
            <person name="Mitreva M."/>
        </authorList>
    </citation>
    <scope>NUCLEOTIDE SEQUENCE [LARGE SCALE GENOMIC DNA]</scope>
</reference>
<gene>
    <name evidence="10" type="ORF">D915_001385</name>
</gene>